<keyword evidence="6" id="KW-1185">Reference proteome</keyword>
<dbReference type="PANTHER" id="PTHR33705">
    <property type="entry name" value="PHOSPHOCARRIER PROTEIN HPR"/>
    <property type="match status" value="1"/>
</dbReference>
<proteinExistence type="predicted"/>
<reference evidence="5" key="1">
    <citation type="submission" date="2020-08" db="EMBL/GenBank/DDBJ databases">
        <title>Genome public.</title>
        <authorList>
            <person name="Liu C."/>
            <person name="Sun Q."/>
        </authorList>
    </citation>
    <scope>NUCLEOTIDE SEQUENCE</scope>
    <source>
        <strain evidence="5">NSJ-52</strain>
    </source>
</reference>
<evidence type="ECO:0000256" key="2">
    <source>
        <dbReference type="ARBA" id="ARBA00022490"/>
    </source>
</evidence>
<keyword evidence="2" id="KW-0963">Cytoplasm</keyword>
<dbReference type="InterPro" id="IPR000032">
    <property type="entry name" value="HPr-like"/>
</dbReference>
<dbReference type="EMBL" id="JACOPQ010000008">
    <property type="protein sequence ID" value="MBC5737623.1"/>
    <property type="molecule type" value="Genomic_DNA"/>
</dbReference>
<dbReference type="PANTHER" id="PTHR33705:SF2">
    <property type="entry name" value="PHOSPHOCARRIER PROTEIN NPR"/>
    <property type="match status" value="1"/>
</dbReference>
<evidence type="ECO:0000259" key="4">
    <source>
        <dbReference type="PROSITE" id="PS51350"/>
    </source>
</evidence>
<dbReference type="Pfam" id="PF00381">
    <property type="entry name" value="PTS-HPr"/>
    <property type="match status" value="1"/>
</dbReference>
<gene>
    <name evidence="5" type="ORF">H8S62_11470</name>
</gene>
<dbReference type="InterPro" id="IPR050399">
    <property type="entry name" value="HPr"/>
</dbReference>
<comment type="caution">
    <text evidence="5">The sequence shown here is derived from an EMBL/GenBank/DDBJ whole genome shotgun (WGS) entry which is preliminary data.</text>
</comment>
<evidence type="ECO:0000313" key="6">
    <source>
        <dbReference type="Proteomes" id="UP000607645"/>
    </source>
</evidence>
<sequence length="85" mass="9258">MKRFQYTIKDPAGLHARPAGLLVQEAQKFGCAVKLARGEKSADLKRLFAVMGMNVKCGETVEVTAQGDDETAAVQALEAFFQAHF</sequence>
<dbReference type="NCBIfam" id="TIGR01003">
    <property type="entry name" value="PTS_HPr_family"/>
    <property type="match status" value="1"/>
</dbReference>
<evidence type="ECO:0000256" key="3">
    <source>
        <dbReference type="ARBA" id="ARBA00022683"/>
    </source>
</evidence>
<dbReference type="Proteomes" id="UP000607645">
    <property type="component" value="Unassembled WGS sequence"/>
</dbReference>
<dbReference type="Gene3D" id="3.30.1340.10">
    <property type="entry name" value="HPr-like"/>
    <property type="match status" value="1"/>
</dbReference>
<dbReference type="PROSITE" id="PS51350">
    <property type="entry name" value="PTS_HPR_DOM"/>
    <property type="match status" value="1"/>
</dbReference>
<dbReference type="CDD" id="cd00367">
    <property type="entry name" value="PTS-HPr_like"/>
    <property type="match status" value="1"/>
</dbReference>
<dbReference type="GO" id="GO:0009401">
    <property type="term" value="P:phosphoenolpyruvate-dependent sugar phosphotransferase system"/>
    <property type="evidence" value="ECO:0007669"/>
    <property type="project" value="UniProtKB-KW"/>
</dbReference>
<dbReference type="GO" id="GO:0005737">
    <property type="term" value="C:cytoplasm"/>
    <property type="evidence" value="ECO:0007669"/>
    <property type="project" value="UniProtKB-SubCell"/>
</dbReference>
<feature type="domain" description="HPr" evidence="4">
    <location>
        <begin position="1"/>
        <end position="85"/>
    </location>
</feature>
<dbReference type="RefSeq" id="WP_155150742.1">
    <property type="nucleotide sequence ID" value="NZ_JACOPQ010000008.1"/>
</dbReference>
<organism evidence="5 6">
    <name type="scientific">Lawsonibacter faecis</name>
    <dbReference type="NCBI Taxonomy" id="2763052"/>
    <lineage>
        <taxon>Bacteria</taxon>
        <taxon>Bacillati</taxon>
        <taxon>Bacillota</taxon>
        <taxon>Clostridia</taxon>
        <taxon>Eubacteriales</taxon>
        <taxon>Oscillospiraceae</taxon>
        <taxon>Lawsonibacter</taxon>
    </lineage>
</organism>
<dbReference type="PRINTS" id="PR00107">
    <property type="entry name" value="PHOSPHOCPHPR"/>
</dbReference>
<dbReference type="InterPro" id="IPR035895">
    <property type="entry name" value="HPr-like_sf"/>
</dbReference>
<name>A0A8J6JCL0_9FIRM</name>
<dbReference type="SUPFAM" id="SSF55594">
    <property type="entry name" value="HPr-like"/>
    <property type="match status" value="1"/>
</dbReference>
<evidence type="ECO:0000256" key="1">
    <source>
        <dbReference type="ARBA" id="ARBA00004496"/>
    </source>
</evidence>
<dbReference type="AlphaFoldDB" id="A0A8J6JCL0"/>
<accession>A0A8J6JCL0</accession>
<protein>
    <submittedName>
        <fullName evidence="5">HPr family phosphocarrier protein</fullName>
    </submittedName>
</protein>
<keyword evidence="3" id="KW-0598">Phosphotransferase system</keyword>
<evidence type="ECO:0000313" key="5">
    <source>
        <dbReference type="EMBL" id="MBC5737623.1"/>
    </source>
</evidence>
<comment type="subcellular location">
    <subcellularLocation>
        <location evidence="1">Cytoplasm</location>
    </subcellularLocation>
</comment>